<evidence type="ECO:0000313" key="9">
    <source>
        <dbReference type="EMBL" id="VAV97691.1"/>
    </source>
</evidence>
<dbReference type="SUPFAM" id="SSF51338">
    <property type="entry name" value="Composite domain of metallo-dependent hydrolases"/>
    <property type="match status" value="1"/>
</dbReference>
<comment type="pathway">
    <text evidence="1">Amino-acid degradation.</text>
</comment>
<accession>A0A3B0S3F9</accession>
<proteinExistence type="predicted"/>
<dbReference type="GO" id="GO:0005737">
    <property type="term" value="C:cytoplasm"/>
    <property type="evidence" value="ECO:0007669"/>
    <property type="project" value="InterPro"/>
</dbReference>
<dbReference type="EMBL" id="UOEF01000251">
    <property type="protein sequence ID" value="VAV97691.1"/>
    <property type="molecule type" value="Genomic_DNA"/>
</dbReference>
<keyword evidence="6" id="KW-0862">Zinc</keyword>
<dbReference type="FunFam" id="3.20.20.140:FF:000007">
    <property type="entry name" value="Imidazolonepropionase"/>
    <property type="match status" value="1"/>
</dbReference>
<gene>
    <name evidence="9" type="ORF">MNBD_ALPHA04-542</name>
</gene>
<feature type="domain" description="Amidohydrolase-related" evidence="8">
    <location>
        <begin position="59"/>
        <end position="358"/>
    </location>
</feature>
<dbReference type="Gene3D" id="2.30.40.10">
    <property type="entry name" value="Urease, subunit C, domain 1"/>
    <property type="match status" value="1"/>
</dbReference>
<dbReference type="GO" id="GO:0019556">
    <property type="term" value="P:L-histidine catabolic process to glutamate and formamide"/>
    <property type="evidence" value="ECO:0007669"/>
    <property type="project" value="InterPro"/>
</dbReference>
<keyword evidence="5" id="KW-0369">Histidine metabolism</keyword>
<evidence type="ECO:0000256" key="5">
    <source>
        <dbReference type="ARBA" id="ARBA00022808"/>
    </source>
</evidence>
<keyword evidence="4 9" id="KW-0378">Hydrolase</keyword>
<name>A0A3B0S3F9_9ZZZZ</name>
<dbReference type="InterPro" id="IPR006680">
    <property type="entry name" value="Amidohydro-rel"/>
</dbReference>
<sequence>MSDCYVLTDARLAPLHGSTGYSSEGVIAVDGSTIGYVGSAENLPKTYASVPSRSLDGCLVTPGLIDCHSHLIYAGSRAHEFEMRQTGASYEEIMTAGGGIFSTVEATRAASDNELLSGALARIDRMIAEGVTTVEVKSGYGLDRDTELRMLRTARRLEQERPVRIKSTFLGAHAYPKDMKADDYLTNICLPALADAAAEGLVDAVDGFCETVGFTPLQIARVFEAAQKLDLPVKLHAEQLSDQKGVIVASQFGALSADHLEYLNDDGVAAMAKTGMVAVLLPGAFYALKETQKPPIQKLRDAGVPMALATDSNPGSSPMTSLLLNMNMGATLFGLTPQECLEAVTVNAARALGLTDCGKL</sequence>
<dbReference type="Pfam" id="PF01979">
    <property type="entry name" value="Amidohydro_1"/>
    <property type="match status" value="1"/>
</dbReference>
<dbReference type="PANTHER" id="PTHR42752:SF1">
    <property type="entry name" value="IMIDAZOLONEPROPIONASE-RELATED"/>
    <property type="match status" value="1"/>
</dbReference>
<dbReference type="PANTHER" id="PTHR42752">
    <property type="entry name" value="IMIDAZOLONEPROPIONASE"/>
    <property type="match status" value="1"/>
</dbReference>
<dbReference type="Gene3D" id="3.20.20.140">
    <property type="entry name" value="Metal-dependent hydrolases"/>
    <property type="match status" value="1"/>
</dbReference>
<evidence type="ECO:0000256" key="1">
    <source>
        <dbReference type="ARBA" id="ARBA00005023"/>
    </source>
</evidence>
<dbReference type="EC" id="3.5.2.7" evidence="2"/>
<keyword evidence="7" id="KW-0408">Iron</keyword>
<dbReference type="NCBIfam" id="TIGR01224">
    <property type="entry name" value="hutI"/>
    <property type="match status" value="1"/>
</dbReference>
<dbReference type="GO" id="GO:0046872">
    <property type="term" value="F:metal ion binding"/>
    <property type="evidence" value="ECO:0007669"/>
    <property type="project" value="UniProtKB-KW"/>
</dbReference>
<dbReference type="InterPro" id="IPR011059">
    <property type="entry name" value="Metal-dep_hydrolase_composite"/>
</dbReference>
<dbReference type="InterPro" id="IPR032466">
    <property type="entry name" value="Metal_Hydrolase"/>
</dbReference>
<dbReference type="SUPFAM" id="SSF51556">
    <property type="entry name" value="Metallo-dependent hydrolases"/>
    <property type="match status" value="1"/>
</dbReference>
<evidence type="ECO:0000256" key="4">
    <source>
        <dbReference type="ARBA" id="ARBA00022801"/>
    </source>
</evidence>
<evidence type="ECO:0000256" key="3">
    <source>
        <dbReference type="ARBA" id="ARBA00022723"/>
    </source>
</evidence>
<dbReference type="InterPro" id="IPR005920">
    <property type="entry name" value="HutI"/>
</dbReference>
<dbReference type="AlphaFoldDB" id="A0A3B0S3F9"/>
<evidence type="ECO:0000256" key="2">
    <source>
        <dbReference type="ARBA" id="ARBA00012864"/>
    </source>
</evidence>
<feature type="non-terminal residue" evidence="9">
    <location>
        <position position="360"/>
    </location>
</feature>
<keyword evidence="3" id="KW-0479">Metal-binding</keyword>
<evidence type="ECO:0000256" key="6">
    <source>
        <dbReference type="ARBA" id="ARBA00022833"/>
    </source>
</evidence>
<protein>
    <recommendedName>
        <fullName evidence="2">imidazolonepropionase</fullName>
        <ecNumber evidence="2">3.5.2.7</ecNumber>
    </recommendedName>
</protein>
<evidence type="ECO:0000259" key="8">
    <source>
        <dbReference type="Pfam" id="PF01979"/>
    </source>
</evidence>
<reference evidence="9" key="1">
    <citation type="submission" date="2018-06" db="EMBL/GenBank/DDBJ databases">
        <authorList>
            <person name="Zhirakovskaya E."/>
        </authorList>
    </citation>
    <scope>NUCLEOTIDE SEQUENCE</scope>
</reference>
<dbReference type="GO" id="GO:0050480">
    <property type="term" value="F:imidazolonepropionase activity"/>
    <property type="evidence" value="ECO:0007669"/>
    <property type="project" value="UniProtKB-EC"/>
</dbReference>
<evidence type="ECO:0000256" key="7">
    <source>
        <dbReference type="ARBA" id="ARBA00023004"/>
    </source>
</evidence>
<organism evidence="9">
    <name type="scientific">hydrothermal vent metagenome</name>
    <dbReference type="NCBI Taxonomy" id="652676"/>
    <lineage>
        <taxon>unclassified sequences</taxon>
        <taxon>metagenomes</taxon>
        <taxon>ecological metagenomes</taxon>
    </lineage>
</organism>